<dbReference type="InterPro" id="IPR029066">
    <property type="entry name" value="PLP-binding_barrel"/>
</dbReference>
<dbReference type="InterPro" id="IPR009006">
    <property type="entry name" value="Ala_racemase/Decarboxylase_C"/>
</dbReference>
<dbReference type="RefSeq" id="WP_171184524.1">
    <property type="nucleotide sequence ID" value="NZ_WTPX01000022.1"/>
</dbReference>
<reference evidence="7 8" key="1">
    <citation type="journal article" date="2020" name="Syst. Appl. Microbiol.">
        <title>Alienimonas chondri sp. nov., a novel planctomycete isolated from the biofilm of the red alga Chondrus crispus.</title>
        <authorList>
            <person name="Vitorino I."/>
            <person name="Albuquerque L."/>
            <person name="Wiegand S."/>
            <person name="Kallscheuer N."/>
            <person name="da Costa M.S."/>
            <person name="Lobo-da-Cunha A."/>
            <person name="Jogler C."/>
            <person name="Lage O.M."/>
        </authorList>
    </citation>
    <scope>NUCLEOTIDE SEQUENCE [LARGE SCALE GENOMIC DNA]</scope>
    <source>
        <strain evidence="7 8">LzC2</strain>
    </source>
</reference>
<dbReference type="PRINTS" id="PR01179">
    <property type="entry name" value="ODADCRBXLASE"/>
</dbReference>
<dbReference type="PANTHER" id="PTHR43727">
    <property type="entry name" value="DIAMINOPIMELATE DECARBOXYLASE"/>
    <property type="match status" value="1"/>
</dbReference>
<evidence type="ECO:0000256" key="4">
    <source>
        <dbReference type="ARBA" id="ARBA00023239"/>
    </source>
</evidence>
<keyword evidence="4 7" id="KW-0456">Lyase</keyword>
<name>A0ABX1VB46_9PLAN</name>
<dbReference type="Gene3D" id="3.20.20.10">
    <property type="entry name" value="Alanine racemase"/>
    <property type="match status" value="1"/>
</dbReference>
<dbReference type="GO" id="GO:0016829">
    <property type="term" value="F:lyase activity"/>
    <property type="evidence" value="ECO:0007669"/>
    <property type="project" value="UniProtKB-KW"/>
</dbReference>
<organism evidence="7 8">
    <name type="scientific">Alienimonas chondri</name>
    <dbReference type="NCBI Taxonomy" id="2681879"/>
    <lineage>
        <taxon>Bacteria</taxon>
        <taxon>Pseudomonadati</taxon>
        <taxon>Planctomycetota</taxon>
        <taxon>Planctomycetia</taxon>
        <taxon>Planctomycetales</taxon>
        <taxon>Planctomycetaceae</taxon>
        <taxon>Alienimonas</taxon>
    </lineage>
</organism>
<protein>
    <submittedName>
        <fullName evidence="7">L-glutamyl-[BtrI acyl-carrier protein] decarboxylase</fullName>
        <ecNumber evidence="7">4.1.1.95</ecNumber>
    </submittedName>
</protein>
<dbReference type="Proteomes" id="UP000609651">
    <property type="component" value="Unassembled WGS sequence"/>
</dbReference>
<comment type="caution">
    <text evidence="7">The sequence shown here is derived from an EMBL/GenBank/DDBJ whole genome shotgun (WGS) entry which is preliminary data.</text>
</comment>
<dbReference type="InterPro" id="IPR022644">
    <property type="entry name" value="De-COase2_N"/>
</dbReference>
<dbReference type="CDD" id="cd06839">
    <property type="entry name" value="PLPDE_III_Btrk_like"/>
    <property type="match status" value="1"/>
</dbReference>
<dbReference type="Gene3D" id="2.40.37.10">
    <property type="entry name" value="Lyase, Ornithine Decarboxylase, Chain A, domain 1"/>
    <property type="match status" value="1"/>
</dbReference>
<evidence type="ECO:0000313" key="8">
    <source>
        <dbReference type="Proteomes" id="UP000609651"/>
    </source>
</evidence>
<evidence type="ECO:0000259" key="6">
    <source>
        <dbReference type="Pfam" id="PF02784"/>
    </source>
</evidence>
<keyword evidence="8" id="KW-1185">Reference proteome</keyword>
<proteinExistence type="predicted"/>
<dbReference type="EMBL" id="WTPX01000022">
    <property type="protein sequence ID" value="NNJ24993.1"/>
    <property type="molecule type" value="Genomic_DNA"/>
</dbReference>
<dbReference type="Pfam" id="PF02784">
    <property type="entry name" value="Orn_Arg_deC_N"/>
    <property type="match status" value="1"/>
</dbReference>
<dbReference type="SUPFAM" id="SSF51419">
    <property type="entry name" value="PLP-binding barrel"/>
    <property type="match status" value="1"/>
</dbReference>
<keyword evidence="3" id="KW-0663">Pyridoxal phosphate</keyword>
<feature type="domain" description="Orn/DAP/Arg decarboxylase 2 N-terminal" evidence="6">
    <location>
        <begin position="53"/>
        <end position="299"/>
    </location>
</feature>
<feature type="region of interest" description="Disordered" evidence="5">
    <location>
        <begin position="427"/>
        <end position="459"/>
    </location>
</feature>
<accession>A0ABX1VB46</accession>
<dbReference type="EC" id="4.1.1.95" evidence="7"/>
<sequence length="459" mass="48293">MPDPLPPHVAALIARRFPDSTEELVVGGVPVGELAERFGTPLFAYDGGILSDAVRSVRDTLPAGWELFYSMKANPAAAFLRFFLGRGCGIEVASAGELRQALDAGCEANEIIFAGPGKTDAELRLAAEAGVGELHLESVGEARRLARIAAGSPLRTRLAVRVNPDAAVQGGAMRMGGRPSPFGVDEERFEDAVDESEAAGLQVDGLHLFTGTQILDADVLLAQYRHGFALARRLADRTGRPVGTVDLGGGWGVPYFPNETPLDLLALADGLSELEADRGADPRLAEARVVLEPGRFLAAEAGVYLTRVTDVKSSRGKTFAVLDGGMHHHLAASGNLGQTIKRNYPLAVVNRLREAADAPAELVGPLCTPLDMLGRAAAVPAPRVGDLVGVFQSGAYARTASPLGFLSHAAPPELWVEAGAARLIRRRGTPADLRDDQIDAPDEPPAAGSTDDAEHDPAV</sequence>
<evidence type="ECO:0000313" key="7">
    <source>
        <dbReference type="EMBL" id="NNJ24993.1"/>
    </source>
</evidence>
<dbReference type="SUPFAM" id="SSF50621">
    <property type="entry name" value="Alanine racemase C-terminal domain-like"/>
    <property type="match status" value="1"/>
</dbReference>
<gene>
    <name evidence="7" type="primary">btrK</name>
    <name evidence="7" type="ORF">LzC2_10550</name>
</gene>
<dbReference type="PRINTS" id="PR01181">
    <property type="entry name" value="DAPDCRBXLASE"/>
</dbReference>
<dbReference type="InterPro" id="IPR002986">
    <property type="entry name" value="DAP_deCOOHase_LysA"/>
</dbReference>
<comment type="cofactor">
    <cofactor evidence="1">
        <name>pyridoxal 5'-phosphate</name>
        <dbReference type="ChEBI" id="CHEBI:597326"/>
    </cofactor>
</comment>
<dbReference type="InterPro" id="IPR000183">
    <property type="entry name" value="Orn/DAP/Arg_de-COase"/>
</dbReference>
<evidence type="ECO:0000256" key="3">
    <source>
        <dbReference type="ARBA" id="ARBA00022898"/>
    </source>
</evidence>
<dbReference type="PANTHER" id="PTHR43727:SF2">
    <property type="entry name" value="GROUP IV DECARBOXYLASE"/>
    <property type="match status" value="1"/>
</dbReference>
<evidence type="ECO:0000256" key="5">
    <source>
        <dbReference type="SAM" id="MobiDB-lite"/>
    </source>
</evidence>
<keyword evidence="2" id="KW-0210">Decarboxylase</keyword>
<evidence type="ECO:0000256" key="1">
    <source>
        <dbReference type="ARBA" id="ARBA00001933"/>
    </source>
</evidence>
<evidence type="ECO:0000256" key="2">
    <source>
        <dbReference type="ARBA" id="ARBA00022793"/>
    </source>
</evidence>